<sequence length="186" mass="21287">MVVKNIDLLSLQTAQMQQDPTTKAICAALNSKFQELGEEVKTCLIYSRIDYLSEDILDELAYQMHADWYDMSANIDIKKNLIKNALKVHRYRGTPYAVEQVVQDYFGDGTIEEWFEYGGNPYMFRVVTTNTSVTSELANQFTMAVNSVKNMRSHLEQIIIDISGKIDSYFASVIQICDEITIEQEV</sequence>
<reference evidence="1 2" key="1">
    <citation type="submission" date="2018-08" db="EMBL/GenBank/DDBJ databases">
        <title>Genome of Clostridium chromiireducens C1, DSM12136.</title>
        <authorList>
            <person name="Xing M."/>
            <person name="Wei Y."/>
            <person name="Ang E.L."/>
            <person name="Zhao H."/>
            <person name="Zhang Y."/>
        </authorList>
    </citation>
    <scope>NUCLEOTIDE SEQUENCE [LARGE SCALE GENOMIC DNA]</scope>
    <source>
        <strain evidence="1 2">C1</strain>
    </source>
</reference>
<dbReference type="InterPro" id="IPR006521">
    <property type="entry name" value="Tail_protein_I"/>
</dbReference>
<accession>A0A399IKQ9</accession>
<dbReference type="RefSeq" id="WP_119367934.1">
    <property type="nucleotide sequence ID" value="NZ_QXDJ01000006.1"/>
</dbReference>
<evidence type="ECO:0000313" key="1">
    <source>
        <dbReference type="EMBL" id="RII32859.1"/>
    </source>
</evidence>
<dbReference type="Pfam" id="PF09684">
    <property type="entry name" value="Tail_P2_I"/>
    <property type="match status" value="1"/>
</dbReference>
<proteinExistence type="predicted"/>
<dbReference type="NCBIfam" id="TIGR01634">
    <property type="entry name" value="tail_P2_I"/>
    <property type="match status" value="1"/>
</dbReference>
<protein>
    <submittedName>
        <fullName evidence="1">Phage tail protein I</fullName>
    </submittedName>
</protein>
<comment type="caution">
    <text evidence="1">The sequence shown here is derived from an EMBL/GenBank/DDBJ whole genome shotgun (WGS) entry which is preliminary data.</text>
</comment>
<dbReference type="EMBL" id="QXDJ01000006">
    <property type="protein sequence ID" value="RII32859.1"/>
    <property type="molecule type" value="Genomic_DNA"/>
</dbReference>
<organism evidence="1 2">
    <name type="scientific">Clostridium chromiireducens</name>
    <dbReference type="NCBI Taxonomy" id="225345"/>
    <lineage>
        <taxon>Bacteria</taxon>
        <taxon>Bacillati</taxon>
        <taxon>Bacillota</taxon>
        <taxon>Clostridia</taxon>
        <taxon>Eubacteriales</taxon>
        <taxon>Clostridiaceae</taxon>
        <taxon>Clostridium</taxon>
    </lineage>
</organism>
<dbReference type="AlphaFoldDB" id="A0A399IKQ9"/>
<gene>
    <name evidence="1" type="ORF">D2A34_21940</name>
</gene>
<evidence type="ECO:0000313" key="2">
    <source>
        <dbReference type="Proteomes" id="UP000265930"/>
    </source>
</evidence>
<name>A0A399IKQ9_9CLOT</name>
<dbReference type="Proteomes" id="UP000265930">
    <property type="component" value="Unassembled WGS sequence"/>
</dbReference>